<feature type="domain" description="ABC transmembrane type-1" evidence="12">
    <location>
        <begin position="883"/>
        <end position="1013"/>
    </location>
</feature>
<feature type="signal peptide" evidence="10">
    <location>
        <begin position="1"/>
        <end position="20"/>
    </location>
</feature>
<dbReference type="AlphaFoldDB" id="A0A168I0Q4"/>
<dbReference type="PROSITE" id="PS50929">
    <property type="entry name" value="ABC_TM1F"/>
    <property type="match status" value="2"/>
</dbReference>
<evidence type="ECO:0000256" key="5">
    <source>
        <dbReference type="ARBA" id="ARBA00022741"/>
    </source>
</evidence>
<keyword evidence="8 9" id="KW-0472">Membrane</keyword>
<evidence type="ECO:0000256" key="10">
    <source>
        <dbReference type="SAM" id="SignalP"/>
    </source>
</evidence>
<dbReference type="STRING" id="1081108.A0A168I0Q4"/>
<evidence type="ECO:0000256" key="6">
    <source>
        <dbReference type="ARBA" id="ARBA00022840"/>
    </source>
</evidence>
<dbReference type="CDD" id="cd18580">
    <property type="entry name" value="ABC_6TM_ABCC_D2"/>
    <property type="match status" value="1"/>
</dbReference>
<keyword evidence="14" id="KW-1185">Reference proteome</keyword>
<feature type="chain" id="PRO_5007897782" evidence="10">
    <location>
        <begin position="21"/>
        <end position="1255"/>
    </location>
</feature>
<keyword evidence="4 9" id="KW-0812">Transmembrane</keyword>
<dbReference type="GO" id="GO:0140359">
    <property type="term" value="F:ABC-type transporter activity"/>
    <property type="evidence" value="ECO:0007669"/>
    <property type="project" value="InterPro"/>
</dbReference>
<name>A0A168I0Q4_CORDF</name>
<feature type="transmembrane region" description="Helical" evidence="9">
    <location>
        <begin position="302"/>
        <end position="325"/>
    </location>
</feature>
<dbReference type="OrthoDB" id="6500128at2759"/>
<dbReference type="Gene3D" id="1.20.1560.10">
    <property type="entry name" value="ABC transporter type 1, transmembrane domain"/>
    <property type="match status" value="2"/>
</dbReference>
<evidence type="ECO:0000256" key="4">
    <source>
        <dbReference type="ARBA" id="ARBA00022692"/>
    </source>
</evidence>
<keyword evidence="3" id="KW-1003">Cell membrane</keyword>
<evidence type="ECO:0000256" key="3">
    <source>
        <dbReference type="ARBA" id="ARBA00022475"/>
    </source>
</evidence>
<dbReference type="GO" id="GO:0005524">
    <property type="term" value="F:ATP binding"/>
    <property type="evidence" value="ECO:0007669"/>
    <property type="project" value="UniProtKB-KW"/>
</dbReference>
<dbReference type="PROSITE" id="PS50893">
    <property type="entry name" value="ABC_TRANSPORTER_2"/>
    <property type="match status" value="1"/>
</dbReference>
<dbReference type="SUPFAM" id="SSF90123">
    <property type="entry name" value="ABC transporter transmembrane region"/>
    <property type="match status" value="2"/>
</dbReference>
<dbReference type="Pfam" id="PF00005">
    <property type="entry name" value="ABC_tran"/>
    <property type="match status" value="2"/>
</dbReference>
<keyword evidence="7 9" id="KW-1133">Transmembrane helix</keyword>
<feature type="transmembrane region" description="Helical" evidence="9">
    <location>
        <begin position="840"/>
        <end position="862"/>
    </location>
</feature>
<keyword evidence="6" id="KW-0067">ATP-binding</keyword>
<sequence>MSIAPATLAILLAPWIALHALRQERCVRTTLLLWMKMVPATVISTVASLTISAVIYAHHLHNLQSSALSSTYISMAMLLDATKSRSFFSRDGLAPLGAVTAVTAGLKLAMLLVEEIPKTRLILYPSPHIGRESTSGFWGRLCFLWVNPLLTYGYGHDITVDDIGGLGPEFAAELLHGRFSRRWCRTMTSSSGLSLAMVCFWCMPLAFLAIIIPQLCSTGLAFSQPFIVQRVIAHLQGSASSSSPQSGNALIGATVLAFVGFAVTNNFGKHMSYRLLAQIRGALITELFAKCSRLSMREAKKISVVTLMTADIEGIALALAQLYVIPLSFFQAGLGMYLLSLLVSYSFVLVVVPLVISVLSGYYLGTSTATAFGQWNTAIEHRVKETSNVLSQLTSTKMNGLGPTMVEFLETQRAAEMTASIHYRNVLAWLNFSLLFVDIGTPAVLFAGALFWTGLGGVVNAKQVFPALAIVGLVQHPLALSIQSYGTVMTMMRSLGRIQEFFCTEENKDTRVIGHESTALDIEKSVLHSEAGRKVAQMEKHQESSERTCHNNPVVEFANVDITPAGHDTAILRNVNFTAAQGSLTVAVGAVGSGKSTFLHSVIGEAEVQQGVVSIDREGPVGYCDQHVWLRNTSIQDNVVGPSSFDQDRYDRIIGVCRLKEDIEQFPEGDRYIIGSNGSNLSGGQRQRLSLARALYLEAHLMVLDDIFSALDHPTAMAIFSGLFGENGILRQSRCTVILSTHLPECLDEADQVLVFDGKGKVSTKPAASDTSDMSTKDAQLLAKASSSAEVVDFRGVSKVGLYGMLLKSMGIRWFCLYLVMQMAMSALELLPAPANKLYYIGYASLAVFCAVFGAFSFWFYYTRIVPRSAMALHRTFSETVMRYSQDMTILARLLPGTLSFVLYSFFALVVQYGAILASSKWMSIVVAGIIITACALQYYYLRTSRQMRHFELDAHTPLYTEFLEISSGLRHIRAFGWEEEFLKESYKLIDTSQKPFYMLYSIQRWLGFVLDCKIEFEDVTARYKYGPSCVIRIGNTILTLLMYTNSPDDGDKIALRNVSFIIAPGQNGKSSVILTLLGFLNYSGKILIDGVDVSTIAPDELRARLITISQHSIKFSGTVRDNLLPFQINETSEQNVRARDEEAKEELVRLNIWEIVQEKGGLDSKLEDVGLSSGQLQMLCIARAILRNQEIDSRVVLVDEGTSNIDYETDAAIQTALKEAFADCTVITIAHRTNTIDDCDVQIELSKGEIVTRE</sequence>
<evidence type="ECO:0000256" key="9">
    <source>
        <dbReference type="SAM" id="Phobius"/>
    </source>
</evidence>
<dbReference type="InterPro" id="IPR036640">
    <property type="entry name" value="ABC1_TM_sf"/>
</dbReference>
<feature type="transmembrane region" description="Helical" evidence="9">
    <location>
        <begin position="32"/>
        <end position="56"/>
    </location>
</feature>
<feature type="transmembrane region" description="Helical" evidence="9">
    <location>
        <begin position="249"/>
        <end position="268"/>
    </location>
</feature>
<dbReference type="SUPFAM" id="SSF52540">
    <property type="entry name" value="P-loop containing nucleoside triphosphate hydrolases"/>
    <property type="match status" value="2"/>
</dbReference>
<dbReference type="PROSITE" id="PS00211">
    <property type="entry name" value="ABC_TRANSPORTER_1"/>
    <property type="match status" value="2"/>
</dbReference>
<evidence type="ECO:0000256" key="8">
    <source>
        <dbReference type="ARBA" id="ARBA00023136"/>
    </source>
</evidence>
<dbReference type="EMBL" id="AZHF01000003">
    <property type="protein sequence ID" value="OAA78570.1"/>
    <property type="molecule type" value="Genomic_DNA"/>
</dbReference>
<dbReference type="SMART" id="SM00382">
    <property type="entry name" value="AAA"/>
    <property type="match status" value="2"/>
</dbReference>
<feature type="transmembrane region" description="Helical" evidence="9">
    <location>
        <begin position="890"/>
        <end position="916"/>
    </location>
</feature>
<keyword evidence="5" id="KW-0547">Nucleotide-binding</keyword>
<evidence type="ECO:0000256" key="1">
    <source>
        <dbReference type="ARBA" id="ARBA00004651"/>
    </source>
</evidence>
<feature type="transmembrane region" description="Helical" evidence="9">
    <location>
        <begin position="93"/>
        <end position="113"/>
    </location>
</feature>
<reference evidence="13 14" key="1">
    <citation type="journal article" date="2016" name="Genome Biol. Evol.">
        <title>Divergent and convergent evolution of fungal pathogenicity.</title>
        <authorList>
            <person name="Shang Y."/>
            <person name="Xiao G."/>
            <person name="Zheng P."/>
            <person name="Cen K."/>
            <person name="Zhan S."/>
            <person name="Wang C."/>
        </authorList>
    </citation>
    <scope>NUCLEOTIDE SEQUENCE [LARGE SCALE GENOMIC DNA]</scope>
    <source>
        <strain evidence="13 14">RCEF 1005</strain>
    </source>
</reference>
<evidence type="ECO:0000313" key="13">
    <source>
        <dbReference type="EMBL" id="OAA78570.1"/>
    </source>
</evidence>
<dbReference type="PANTHER" id="PTHR24223">
    <property type="entry name" value="ATP-BINDING CASSETTE SUB-FAMILY C"/>
    <property type="match status" value="1"/>
</dbReference>
<dbReference type="InterPro" id="IPR003439">
    <property type="entry name" value="ABC_transporter-like_ATP-bd"/>
</dbReference>
<evidence type="ECO:0000313" key="14">
    <source>
        <dbReference type="Proteomes" id="UP000076881"/>
    </source>
</evidence>
<keyword evidence="10" id="KW-0732">Signal</keyword>
<proteinExistence type="predicted"/>
<dbReference type="Pfam" id="PF00664">
    <property type="entry name" value="ABC_membrane"/>
    <property type="match status" value="2"/>
</dbReference>
<feature type="transmembrane region" description="Helical" evidence="9">
    <location>
        <begin position="426"/>
        <end position="452"/>
    </location>
</feature>
<organism evidence="13 14">
    <name type="scientific">Akanthomyces lecanii RCEF 1005</name>
    <dbReference type="NCBI Taxonomy" id="1081108"/>
    <lineage>
        <taxon>Eukaryota</taxon>
        <taxon>Fungi</taxon>
        <taxon>Dikarya</taxon>
        <taxon>Ascomycota</taxon>
        <taxon>Pezizomycotina</taxon>
        <taxon>Sordariomycetes</taxon>
        <taxon>Hypocreomycetidae</taxon>
        <taxon>Hypocreales</taxon>
        <taxon>Cordycipitaceae</taxon>
        <taxon>Akanthomyces</taxon>
        <taxon>Cordyceps confragosa</taxon>
    </lineage>
</organism>
<protein>
    <submittedName>
        <fullName evidence="13">ABC transporter, transmembrane domain, type 1</fullName>
    </submittedName>
</protein>
<dbReference type="InterPro" id="IPR011527">
    <property type="entry name" value="ABC1_TM_dom"/>
</dbReference>
<dbReference type="InterPro" id="IPR017871">
    <property type="entry name" value="ABC_transporter-like_CS"/>
</dbReference>
<comment type="subcellular location">
    <subcellularLocation>
        <location evidence="1">Cell membrane</location>
        <topology evidence="1">Multi-pass membrane protein</topology>
    </subcellularLocation>
</comment>
<keyword evidence="2" id="KW-0813">Transport</keyword>
<evidence type="ECO:0000256" key="7">
    <source>
        <dbReference type="ARBA" id="ARBA00022989"/>
    </source>
</evidence>
<dbReference type="Proteomes" id="UP000076881">
    <property type="component" value="Unassembled WGS sequence"/>
</dbReference>
<evidence type="ECO:0000256" key="2">
    <source>
        <dbReference type="ARBA" id="ARBA00022448"/>
    </source>
</evidence>
<feature type="domain" description="ABC transmembrane type-1" evidence="12">
    <location>
        <begin position="215"/>
        <end position="490"/>
    </location>
</feature>
<accession>A0A168I0Q4</accession>
<feature type="domain" description="ABC transporter" evidence="11">
    <location>
        <begin position="555"/>
        <end position="783"/>
    </location>
</feature>
<dbReference type="InterPro" id="IPR050173">
    <property type="entry name" value="ABC_transporter_C-like"/>
</dbReference>
<comment type="caution">
    <text evidence="13">The sequence shown here is derived from an EMBL/GenBank/DDBJ whole genome shotgun (WGS) entry which is preliminary data.</text>
</comment>
<dbReference type="PANTHER" id="PTHR24223:SF399">
    <property type="entry name" value="ABC TRANSPORTER ATNG"/>
    <property type="match status" value="1"/>
</dbReference>
<evidence type="ECO:0000259" key="12">
    <source>
        <dbReference type="PROSITE" id="PS50929"/>
    </source>
</evidence>
<dbReference type="InterPro" id="IPR003593">
    <property type="entry name" value="AAA+_ATPase"/>
</dbReference>
<evidence type="ECO:0000259" key="11">
    <source>
        <dbReference type="PROSITE" id="PS50893"/>
    </source>
</evidence>
<dbReference type="GO" id="GO:0016887">
    <property type="term" value="F:ATP hydrolysis activity"/>
    <property type="evidence" value="ECO:0007669"/>
    <property type="project" value="InterPro"/>
</dbReference>
<feature type="transmembrane region" description="Helical" evidence="9">
    <location>
        <begin position="922"/>
        <end position="942"/>
    </location>
</feature>
<dbReference type="Gene3D" id="3.40.50.300">
    <property type="entry name" value="P-loop containing nucleotide triphosphate hydrolases"/>
    <property type="match status" value="2"/>
</dbReference>
<dbReference type="GO" id="GO:0005886">
    <property type="term" value="C:plasma membrane"/>
    <property type="evidence" value="ECO:0007669"/>
    <property type="project" value="UniProtKB-SubCell"/>
</dbReference>
<dbReference type="InterPro" id="IPR027417">
    <property type="entry name" value="P-loop_NTPase"/>
</dbReference>
<gene>
    <name evidence="13" type="ORF">LEL_05393</name>
</gene>
<dbReference type="InterPro" id="IPR044726">
    <property type="entry name" value="ABCC_6TM_D2"/>
</dbReference>
<feature type="transmembrane region" description="Helical" evidence="9">
    <location>
        <begin position="337"/>
        <end position="364"/>
    </location>
</feature>
<feature type="transmembrane region" description="Helical" evidence="9">
    <location>
        <begin position="464"/>
        <end position="488"/>
    </location>
</feature>
<feature type="transmembrane region" description="Helical" evidence="9">
    <location>
        <begin position="191"/>
        <end position="212"/>
    </location>
</feature>